<dbReference type="EMBL" id="JAVLVT010000006">
    <property type="protein sequence ID" value="MDS1271547.1"/>
    <property type="molecule type" value="Genomic_DNA"/>
</dbReference>
<name>A0ABU2H967_9ACTN</name>
<dbReference type="RefSeq" id="WP_310913098.1">
    <property type="nucleotide sequence ID" value="NZ_JAVLVT010000006.1"/>
</dbReference>
<dbReference type="Proteomes" id="UP001250214">
    <property type="component" value="Unassembled WGS sequence"/>
</dbReference>
<evidence type="ECO:0000313" key="1">
    <source>
        <dbReference type="EMBL" id="MDS1271547.1"/>
    </source>
</evidence>
<comment type="caution">
    <text evidence="1">The sequence shown here is derived from an EMBL/GenBank/DDBJ whole genome shotgun (WGS) entry which is preliminary data.</text>
</comment>
<proteinExistence type="predicted"/>
<reference evidence="2" key="1">
    <citation type="submission" date="2023-07" db="EMBL/GenBank/DDBJ databases">
        <title>Novel species in the genus Lipingzhangella isolated from Sambhar Salt Lake.</title>
        <authorList>
            <person name="Jiya N."/>
            <person name="Kajale S."/>
            <person name="Sharma A."/>
        </authorList>
    </citation>
    <scope>NUCLEOTIDE SEQUENCE [LARGE SCALE GENOMIC DNA]</scope>
    <source>
        <strain evidence="2">LS1_29</strain>
    </source>
</reference>
<evidence type="ECO:0008006" key="3">
    <source>
        <dbReference type="Google" id="ProtNLM"/>
    </source>
</evidence>
<sequence>MHSSVPNSPAGLYETAGTTTETTTYHWVLSYIAAGPASGFQTGYVDGTSEVAPGMTRQQVFSEVIGAAADLHFAGDRTAFSVTSFTLAPNEL</sequence>
<organism evidence="1 2">
    <name type="scientific">Lipingzhangella rawalii</name>
    <dbReference type="NCBI Taxonomy" id="2055835"/>
    <lineage>
        <taxon>Bacteria</taxon>
        <taxon>Bacillati</taxon>
        <taxon>Actinomycetota</taxon>
        <taxon>Actinomycetes</taxon>
        <taxon>Streptosporangiales</taxon>
        <taxon>Nocardiopsidaceae</taxon>
        <taxon>Lipingzhangella</taxon>
    </lineage>
</organism>
<protein>
    <recommendedName>
        <fullName evidence="3">SLH domain-containing protein</fullName>
    </recommendedName>
</protein>
<accession>A0ABU2H967</accession>
<keyword evidence="2" id="KW-1185">Reference proteome</keyword>
<gene>
    <name evidence="1" type="ORF">RIF23_14705</name>
</gene>
<evidence type="ECO:0000313" key="2">
    <source>
        <dbReference type="Proteomes" id="UP001250214"/>
    </source>
</evidence>